<evidence type="ECO:0000313" key="5">
    <source>
        <dbReference type="Proteomes" id="UP000076738"/>
    </source>
</evidence>
<dbReference type="EMBL" id="KV417292">
    <property type="protein sequence ID" value="KZO94886.1"/>
    <property type="molecule type" value="Genomic_DNA"/>
</dbReference>
<keyword evidence="5" id="KW-1185">Reference proteome</keyword>
<evidence type="ECO:0000256" key="1">
    <source>
        <dbReference type="ARBA" id="ARBA00009993"/>
    </source>
</evidence>
<dbReference type="Proteomes" id="UP000076738">
    <property type="component" value="Unassembled WGS sequence"/>
</dbReference>
<dbReference type="InterPro" id="IPR016073">
    <property type="entry name" value="Skp1_comp_POZ"/>
</dbReference>
<dbReference type="AlphaFoldDB" id="A0A167KQC0"/>
<dbReference type="InterPro" id="IPR016897">
    <property type="entry name" value="SKP1"/>
</dbReference>
<organism evidence="4 5">
    <name type="scientific">Calocera viscosa (strain TUFC12733)</name>
    <dbReference type="NCBI Taxonomy" id="1330018"/>
    <lineage>
        <taxon>Eukaryota</taxon>
        <taxon>Fungi</taxon>
        <taxon>Dikarya</taxon>
        <taxon>Basidiomycota</taxon>
        <taxon>Agaricomycotina</taxon>
        <taxon>Dacrymycetes</taxon>
        <taxon>Dacrymycetales</taxon>
        <taxon>Dacrymycetaceae</taxon>
        <taxon>Calocera</taxon>
    </lineage>
</organism>
<evidence type="ECO:0000313" key="4">
    <source>
        <dbReference type="EMBL" id="KZO94886.1"/>
    </source>
</evidence>
<evidence type="ECO:0000259" key="3">
    <source>
        <dbReference type="Pfam" id="PF03931"/>
    </source>
</evidence>
<dbReference type="SMART" id="SM00512">
    <property type="entry name" value="Skp1"/>
    <property type="match status" value="1"/>
</dbReference>
<dbReference type="SUPFAM" id="SSF81382">
    <property type="entry name" value="Skp1 dimerisation domain-like"/>
    <property type="match status" value="1"/>
</dbReference>
<keyword evidence="2" id="KW-0833">Ubl conjugation pathway</keyword>
<dbReference type="Pfam" id="PF03931">
    <property type="entry name" value="Skp1_POZ"/>
    <property type="match status" value="1"/>
</dbReference>
<name>A0A167KQC0_CALVF</name>
<dbReference type="InterPro" id="IPR011333">
    <property type="entry name" value="SKP1/BTB/POZ_sf"/>
</dbReference>
<evidence type="ECO:0000256" key="2">
    <source>
        <dbReference type="ARBA" id="ARBA00022786"/>
    </source>
</evidence>
<dbReference type="STRING" id="1330018.A0A167KQC0"/>
<dbReference type="InterPro" id="IPR001232">
    <property type="entry name" value="SKP1-like"/>
</dbReference>
<comment type="similarity">
    <text evidence="1">Belongs to the SKP1 family.</text>
</comment>
<proteinExistence type="inferred from homology"/>
<sequence>MSVILLSQEGHCFEISKAVADRIGVVRDCVYGAASLFTGPLVAEYQAVAENDMMGIPLHKVSSVVLAKVLIWCKHYEEAVPLDCADCNQEFPDWDMAYIGNSVKEILLILQAADYLDIPGLMYGFRLTKVSPDN</sequence>
<dbReference type="Gene3D" id="3.30.710.10">
    <property type="entry name" value="Potassium Channel Kv1.1, Chain A"/>
    <property type="match status" value="1"/>
</dbReference>
<dbReference type="OrthoDB" id="2342932at2759"/>
<dbReference type="GO" id="GO:0006511">
    <property type="term" value="P:ubiquitin-dependent protein catabolic process"/>
    <property type="evidence" value="ECO:0007669"/>
    <property type="project" value="InterPro"/>
</dbReference>
<gene>
    <name evidence="4" type="ORF">CALVIDRAFT_565293</name>
</gene>
<accession>A0A167KQC0</accession>
<protein>
    <recommendedName>
        <fullName evidence="3">SKP1 component POZ domain-containing protein</fullName>
    </recommendedName>
</protein>
<feature type="domain" description="SKP1 component POZ" evidence="3">
    <location>
        <begin position="52"/>
        <end position="77"/>
    </location>
</feature>
<dbReference type="SUPFAM" id="SSF54695">
    <property type="entry name" value="POZ domain"/>
    <property type="match status" value="1"/>
</dbReference>
<dbReference type="InterPro" id="IPR036296">
    <property type="entry name" value="SKP1-like_dim_sf"/>
</dbReference>
<dbReference type="PANTHER" id="PTHR11165">
    <property type="entry name" value="SKP1"/>
    <property type="match status" value="1"/>
</dbReference>
<reference evidence="4 5" key="1">
    <citation type="journal article" date="2016" name="Mol. Biol. Evol.">
        <title>Comparative Genomics of Early-Diverging Mushroom-Forming Fungi Provides Insights into the Origins of Lignocellulose Decay Capabilities.</title>
        <authorList>
            <person name="Nagy L.G."/>
            <person name="Riley R."/>
            <person name="Tritt A."/>
            <person name="Adam C."/>
            <person name="Daum C."/>
            <person name="Floudas D."/>
            <person name="Sun H."/>
            <person name="Yadav J.S."/>
            <person name="Pangilinan J."/>
            <person name="Larsson K.H."/>
            <person name="Matsuura K."/>
            <person name="Barry K."/>
            <person name="Labutti K."/>
            <person name="Kuo R."/>
            <person name="Ohm R.A."/>
            <person name="Bhattacharya S.S."/>
            <person name="Shirouzu T."/>
            <person name="Yoshinaga Y."/>
            <person name="Martin F.M."/>
            <person name="Grigoriev I.V."/>
            <person name="Hibbett D.S."/>
        </authorList>
    </citation>
    <scope>NUCLEOTIDE SEQUENCE [LARGE SCALE GENOMIC DNA]</scope>
    <source>
        <strain evidence="4 5">TUFC12733</strain>
    </source>
</reference>